<sequence>MKHSVLLSALLFIFQAVAFAQGNAVSASSVAEEAAKVIASGAVPDEASRAAILGKLRDLYGAANVVDRLEVGGVVPPPNWTENMTKILNANLKQIRKGQVQVSGTQIAIRGNVTNEASRQQVVSDLATALNPTYTVDNGLTVSGGGAQSVLDKTLSNRVVEFESGSATLTPAGRIILDEMGAAIKQVGTPKVQVIGHTDSSGNRLANVGLSLARANTVRAYLIDIGIPGDSMSALGSGPDHPLTTNDSAEGRAKNRRIEFRLAN</sequence>
<dbReference type="EMBL" id="LODL01000010">
    <property type="protein sequence ID" value="KXB31831.1"/>
    <property type="molecule type" value="Genomic_DNA"/>
</dbReference>
<reference evidence="7 8" key="1">
    <citation type="submission" date="2015-12" db="EMBL/GenBank/DDBJ databases">
        <title>Nitrous oxide reduction kinetics distinguish bacteria harboring typical versus atypical NosZ.</title>
        <authorList>
            <person name="Yoon S."/>
            <person name="Nissen S."/>
            <person name="Park D."/>
            <person name="Sanford R.A."/>
            <person name="Loeffler F.E."/>
        </authorList>
    </citation>
    <scope>NUCLEOTIDE SEQUENCE [LARGE SCALE GENOMIC DNA]</scope>
    <source>
        <strain evidence="7 8">ATCC BAA-841</strain>
    </source>
</reference>
<dbReference type="Proteomes" id="UP000070186">
    <property type="component" value="Unassembled WGS sequence"/>
</dbReference>
<dbReference type="InterPro" id="IPR050330">
    <property type="entry name" value="Bact_OuterMem_StrucFunc"/>
</dbReference>
<protein>
    <submittedName>
        <fullName evidence="7">Cell envelope biogenesis protein OmpA</fullName>
    </submittedName>
</protein>
<proteinExistence type="predicted"/>
<comment type="caution">
    <text evidence="7">The sequence shown here is derived from an EMBL/GenBank/DDBJ whole genome shotgun (WGS) entry which is preliminary data.</text>
</comment>
<dbReference type="SUPFAM" id="SSF103088">
    <property type="entry name" value="OmpA-like"/>
    <property type="match status" value="1"/>
</dbReference>
<dbReference type="PANTHER" id="PTHR30329">
    <property type="entry name" value="STATOR ELEMENT OF FLAGELLAR MOTOR COMPLEX"/>
    <property type="match status" value="1"/>
</dbReference>
<organism evidence="7 8">
    <name type="scientific">Dechloromonas denitrificans</name>
    <dbReference type="NCBI Taxonomy" id="281362"/>
    <lineage>
        <taxon>Bacteria</taxon>
        <taxon>Pseudomonadati</taxon>
        <taxon>Pseudomonadota</taxon>
        <taxon>Betaproteobacteria</taxon>
        <taxon>Rhodocyclales</taxon>
        <taxon>Azonexaceae</taxon>
        <taxon>Dechloromonas</taxon>
    </lineage>
</organism>
<dbReference type="InterPro" id="IPR006665">
    <property type="entry name" value="OmpA-like"/>
</dbReference>
<dbReference type="AlphaFoldDB" id="A0A133XLM7"/>
<feature type="domain" description="OmpA-like" evidence="6">
    <location>
        <begin position="149"/>
        <end position="264"/>
    </location>
</feature>
<evidence type="ECO:0000256" key="2">
    <source>
        <dbReference type="ARBA" id="ARBA00023136"/>
    </source>
</evidence>
<feature type="signal peptide" evidence="5">
    <location>
        <begin position="1"/>
        <end position="20"/>
    </location>
</feature>
<dbReference type="InterPro" id="IPR036737">
    <property type="entry name" value="OmpA-like_sf"/>
</dbReference>
<accession>A0A133XLM7</accession>
<dbReference type="PRINTS" id="PR01021">
    <property type="entry name" value="OMPADOMAIN"/>
</dbReference>
<dbReference type="CDD" id="cd07185">
    <property type="entry name" value="OmpA_C-like"/>
    <property type="match status" value="1"/>
</dbReference>
<evidence type="ECO:0000313" key="8">
    <source>
        <dbReference type="Proteomes" id="UP000070186"/>
    </source>
</evidence>
<gene>
    <name evidence="7" type="ORF">AT959_05665</name>
</gene>
<keyword evidence="2 4" id="KW-0472">Membrane</keyword>
<dbReference type="GO" id="GO:0009279">
    <property type="term" value="C:cell outer membrane"/>
    <property type="evidence" value="ECO:0007669"/>
    <property type="project" value="UniProtKB-SubCell"/>
</dbReference>
<evidence type="ECO:0000313" key="7">
    <source>
        <dbReference type="EMBL" id="KXB31831.1"/>
    </source>
</evidence>
<evidence type="ECO:0000256" key="3">
    <source>
        <dbReference type="ARBA" id="ARBA00023237"/>
    </source>
</evidence>
<comment type="subcellular location">
    <subcellularLocation>
        <location evidence="1">Cell outer membrane</location>
    </subcellularLocation>
</comment>
<keyword evidence="8" id="KW-1185">Reference proteome</keyword>
<dbReference type="Gene3D" id="3.40.1520.20">
    <property type="match status" value="1"/>
</dbReference>
<dbReference type="RefSeq" id="WP_066881496.1">
    <property type="nucleotide sequence ID" value="NZ_LODL01000010.1"/>
</dbReference>
<dbReference type="Gene3D" id="3.30.1330.60">
    <property type="entry name" value="OmpA-like domain"/>
    <property type="match status" value="1"/>
</dbReference>
<dbReference type="STRING" id="281362.AT959_05665"/>
<keyword evidence="5" id="KW-0732">Signal</keyword>
<dbReference type="InterPro" id="IPR006664">
    <property type="entry name" value="OMP_bac"/>
</dbReference>
<feature type="chain" id="PRO_5007459831" evidence="5">
    <location>
        <begin position="21"/>
        <end position="264"/>
    </location>
</feature>
<dbReference type="PROSITE" id="PS51123">
    <property type="entry name" value="OMPA_2"/>
    <property type="match status" value="1"/>
</dbReference>
<dbReference type="PANTHER" id="PTHR30329:SF21">
    <property type="entry name" value="LIPOPROTEIN YIAD-RELATED"/>
    <property type="match status" value="1"/>
</dbReference>
<evidence type="ECO:0000259" key="6">
    <source>
        <dbReference type="PROSITE" id="PS51123"/>
    </source>
</evidence>
<dbReference type="Pfam" id="PF00691">
    <property type="entry name" value="OmpA"/>
    <property type="match status" value="1"/>
</dbReference>
<name>A0A133XLM7_9RHOO</name>
<evidence type="ECO:0000256" key="4">
    <source>
        <dbReference type="PROSITE-ProRule" id="PRU00473"/>
    </source>
</evidence>
<evidence type="ECO:0000256" key="1">
    <source>
        <dbReference type="ARBA" id="ARBA00004442"/>
    </source>
</evidence>
<keyword evidence="3" id="KW-0998">Cell outer membrane</keyword>
<evidence type="ECO:0000256" key="5">
    <source>
        <dbReference type="SAM" id="SignalP"/>
    </source>
</evidence>